<accession>G0MI98</accession>
<dbReference type="GO" id="GO:0045138">
    <property type="term" value="P:nematode male tail tip morphogenesis"/>
    <property type="evidence" value="ECO:0007669"/>
    <property type="project" value="EnsemblMetazoa"/>
</dbReference>
<evidence type="ECO:0000256" key="6">
    <source>
        <dbReference type="ARBA" id="ARBA00023125"/>
    </source>
</evidence>
<evidence type="ECO:0000256" key="8">
    <source>
        <dbReference type="ARBA" id="ARBA00023163"/>
    </source>
</evidence>
<dbReference type="FunFam" id="1.10.10.10:FF:000003">
    <property type="entry name" value="Paired box protein Pax-6"/>
    <property type="match status" value="1"/>
</dbReference>
<keyword evidence="6 10" id="KW-0238">DNA-binding</keyword>
<dbReference type="Pfam" id="PF00292">
    <property type="entry name" value="PAX"/>
    <property type="match status" value="1"/>
</dbReference>
<dbReference type="HOGENOM" id="CLU_019281_1_4_1"/>
<dbReference type="InterPro" id="IPR017970">
    <property type="entry name" value="Homeobox_CS"/>
</dbReference>
<organism evidence="16">
    <name type="scientific">Caenorhabditis brenneri</name>
    <name type="common">Nematode worm</name>
    <dbReference type="NCBI Taxonomy" id="135651"/>
    <lineage>
        <taxon>Eukaryota</taxon>
        <taxon>Metazoa</taxon>
        <taxon>Ecdysozoa</taxon>
        <taxon>Nematoda</taxon>
        <taxon>Chromadorea</taxon>
        <taxon>Rhabditida</taxon>
        <taxon>Rhabditina</taxon>
        <taxon>Rhabditomorpha</taxon>
        <taxon>Rhabditoidea</taxon>
        <taxon>Rhabditidae</taxon>
        <taxon>Peloderinae</taxon>
        <taxon>Caenorhabditis</taxon>
    </lineage>
</organism>
<comment type="similarity">
    <text evidence="2">Belongs to the paired homeobox family.</text>
</comment>
<evidence type="ECO:0000259" key="14">
    <source>
        <dbReference type="PROSITE" id="PS51057"/>
    </source>
</evidence>
<keyword evidence="8" id="KW-0804">Transcription</keyword>
<protein>
    <submittedName>
        <fullName evidence="15">Uncharacterized protein</fullName>
    </submittedName>
</protein>
<dbReference type="OMA" id="MSDAGHT"/>
<dbReference type="FunFam" id="1.10.10.60:FF:000516">
    <property type="entry name" value="Transcription factor Toy"/>
    <property type="match status" value="1"/>
</dbReference>
<dbReference type="InterPro" id="IPR009057">
    <property type="entry name" value="Homeodomain-like_sf"/>
</dbReference>
<feature type="region of interest" description="Disordered" evidence="12">
    <location>
        <begin position="287"/>
        <end position="344"/>
    </location>
</feature>
<dbReference type="STRING" id="135651.G0MI98"/>
<evidence type="ECO:0000259" key="13">
    <source>
        <dbReference type="PROSITE" id="PS50071"/>
    </source>
</evidence>
<dbReference type="SMART" id="SM00389">
    <property type="entry name" value="HOX"/>
    <property type="match status" value="1"/>
</dbReference>
<dbReference type="PROSITE" id="PS00034">
    <property type="entry name" value="PAIRED_1"/>
    <property type="match status" value="1"/>
</dbReference>
<keyword evidence="16" id="KW-1185">Reference proteome</keyword>
<dbReference type="PANTHER" id="PTHR45636:SF41">
    <property type="entry name" value="PAIRED BOX PROTEIN PAX-6-RELATED"/>
    <property type="match status" value="1"/>
</dbReference>
<keyword evidence="4" id="KW-0563">Paired box</keyword>
<evidence type="ECO:0000313" key="16">
    <source>
        <dbReference type="Proteomes" id="UP000008068"/>
    </source>
</evidence>
<dbReference type="PROSITE" id="PS00027">
    <property type="entry name" value="HOMEOBOX_1"/>
    <property type="match status" value="1"/>
</dbReference>
<reference evidence="16" key="1">
    <citation type="submission" date="2011-07" db="EMBL/GenBank/DDBJ databases">
        <authorList>
            <consortium name="Caenorhabditis brenneri Sequencing and Analysis Consortium"/>
            <person name="Wilson R.K."/>
        </authorList>
    </citation>
    <scope>NUCLEOTIDE SEQUENCE [LARGE SCALE GENOMIC DNA]</scope>
    <source>
        <strain evidence="16">PB2801</strain>
    </source>
</reference>
<dbReference type="FunCoup" id="G0MI98">
    <property type="interactions" value="1002"/>
</dbReference>
<dbReference type="GO" id="GO:0000981">
    <property type="term" value="F:DNA-binding transcription factor activity, RNA polymerase II-specific"/>
    <property type="evidence" value="ECO:0007669"/>
    <property type="project" value="InterPro"/>
</dbReference>
<dbReference type="Proteomes" id="UP000008068">
    <property type="component" value="Unassembled WGS sequence"/>
</dbReference>
<dbReference type="InterPro" id="IPR036388">
    <property type="entry name" value="WH-like_DNA-bd_sf"/>
</dbReference>
<evidence type="ECO:0000256" key="9">
    <source>
        <dbReference type="ARBA" id="ARBA00023242"/>
    </source>
</evidence>
<evidence type="ECO:0000313" key="15">
    <source>
        <dbReference type="EMBL" id="EGT59308.1"/>
    </source>
</evidence>
<dbReference type="PANTHER" id="PTHR45636">
    <property type="entry name" value="PAIRED BOX PROTEIN PAX-6-RELATED-RELATED"/>
    <property type="match status" value="1"/>
</dbReference>
<keyword evidence="9 10" id="KW-0539">Nucleus</keyword>
<feature type="DNA-binding region" description="Homeobox" evidence="10">
    <location>
        <begin position="231"/>
        <end position="290"/>
    </location>
</feature>
<dbReference type="FunFam" id="1.10.10.10:FF:000069">
    <property type="entry name" value="Paired box protein Pax-6"/>
    <property type="match status" value="1"/>
</dbReference>
<dbReference type="GO" id="GO:1903355">
    <property type="term" value="P:negative regulation of distal tip cell migration"/>
    <property type="evidence" value="ECO:0007669"/>
    <property type="project" value="EnsemblMetazoa"/>
</dbReference>
<dbReference type="PRINTS" id="PR00027">
    <property type="entry name" value="PAIREDBOX"/>
</dbReference>
<keyword evidence="5" id="KW-0805">Transcription regulation</keyword>
<dbReference type="PROSITE" id="PS51057">
    <property type="entry name" value="PAIRED_2"/>
    <property type="match status" value="1"/>
</dbReference>
<dbReference type="GO" id="GO:0045165">
    <property type="term" value="P:cell fate commitment"/>
    <property type="evidence" value="ECO:0007669"/>
    <property type="project" value="EnsemblMetazoa"/>
</dbReference>
<dbReference type="GO" id="GO:0000978">
    <property type="term" value="F:RNA polymerase II cis-regulatory region sequence-specific DNA binding"/>
    <property type="evidence" value="ECO:0007669"/>
    <property type="project" value="TreeGrafter"/>
</dbReference>
<dbReference type="InParanoid" id="G0MI98"/>
<comment type="subcellular location">
    <subcellularLocation>
        <location evidence="1 10 11">Nucleus</location>
    </subcellularLocation>
</comment>
<dbReference type="GO" id="GO:0005737">
    <property type="term" value="C:cytoplasm"/>
    <property type="evidence" value="ECO:0007669"/>
    <property type="project" value="EnsemblMetazoa"/>
</dbReference>
<dbReference type="GO" id="GO:0048731">
    <property type="term" value="P:system development"/>
    <property type="evidence" value="ECO:0007669"/>
    <property type="project" value="UniProtKB-ARBA"/>
</dbReference>
<evidence type="ECO:0000256" key="4">
    <source>
        <dbReference type="ARBA" id="ARBA00022724"/>
    </source>
</evidence>
<feature type="compositionally biased region" description="Polar residues" evidence="12">
    <location>
        <begin position="321"/>
        <end position="344"/>
    </location>
</feature>
<evidence type="ECO:0000256" key="3">
    <source>
        <dbReference type="ARBA" id="ARBA00022473"/>
    </source>
</evidence>
<gene>
    <name evidence="15" type="ORF">CAEBREN_04513</name>
</gene>
<dbReference type="GO" id="GO:0009952">
    <property type="term" value="P:anterior/posterior pattern specification"/>
    <property type="evidence" value="ECO:0007669"/>
    <property type="project" value="EnsemblMetazoa"/>
</dbReference>
<keyword evidence="7 10" id="KW-0371">Homeobox</keyword>
<dbReference type="InterPro" id="IPR001523">
    <property type="entry name" value="Paired_dom"/>
</dbReference>
<proteinExistence type="inferred from homology"/>
<feature type="compositionally biased region" description="Low complexity" evidence="12">
    <location>
        <begin position="303"/>
        <end position="320"/>
    </location>
</feature>
<dbReference type="Gene3D" id="1.10.10.10">
    <property type="entry name" value="Winged helix-like DNA-binding domain superfamily/Winged helix DNA-binding domain"/>
    <property type="match status" value="2"/>
</dbReference>
<dbReference type="EMBL" id="GL379795">
    <property type="protein sequence ID" value="EGT59308.1"/>
    <property type="molecule type" value="Genomic_DNA"/>
</dbReference>
<name>G0MI98_CAEBE</name>
<dbReference type="InterPro" id="IPR001356">
    <property type="entry name" value="HD"/>
</dbReference>
<dbReference type="AlphaFoldDB" id="G0MI98"/>
<dbReference type="Pfam" id="PF00046">
    <property type="entry name" value="Homeodomain"/>
    <property type="match status" value="1"/>
</dbReference>
<evidence type="ECO:0000256" key="10">
    <source>
        <dbReference type="PROSITE-ProRule" id="PRU00108"/>
    </source>
</evidence>
<sequence length="473" mass="53209">MTVEDDQNCSGKMSDAGHTGVNQLGGVFVNGRPLPDATRQKIVALAHQGRRPCDISRILQVSNGCVSKILCRYYESGTIRPRAIGGSKPRVATSDVVEKIEEYKRDQPSIFAWEIRDKLLSDSICNNETIPSVSSINRVLRNLAAKKEQHTMQTEIYDRIRIVENNFTYNPSWYSQWPIQMNGTVGINPFVQTTPLETKKEENDYEKDEDQKPQVEAEDDAAARMRLKRKLQRNRTSFTQVQIESLEKEFERTHYPDVFARERLAQKIQLPEARIQVWFSNRRAKWRREEKMRNKRSSGTMDSSLSNGTPTPTPGSVTGSNMSNPIGSPASTPNRFPSNNSANLPTTNFVPPATQMYGGLSQQAMDPYTFGFANTGLSMTPYQPPADFQPHHMFQPGRSPYDPFHYARMPTNGHGFQQSMSPATTSVGDIPTLTSGMSLPVSAVLNSIDQSLSHSQMHEISDLAQVHESYWRG</sequence>
<dbReference type="Gene3D" id="1.10.10.60">
    <property type="entry name" value="Homeodomain-like"/>
    <property type="match status" value="1"/>
</dbReference>
<keyword evidence="3" id="KW-0217">Developmental protein</keyword>
<dbReference type="SMART" id="SM00351">
    <property type="entry name" value="PAX"/>
    <property type="match status" value="1"/>
</dbReference>
<dbReference type="PROSITE" id="PS50071">
    <property type="entry name" value="HOMEOBOX_2"/>
    <property type="match status" value="1"/>
</dbReference>
<evidence type="ECO:0000256" key="1">
    <source>
        <dbReference type="ARBA" id="ARBA00004123"/>
    </source>
</evidence>
<dbReference type="CDD" id="cd00131">
    <property type="entry name" value="PAX"/>
    <property type="match status" value="1"/>
</dbReference>
<feature type="domain" description="Homeobox" evidence="13">
    <location>
        <begin position="229"/>
        <end position="289"/>
    </location>
</feature>
<dbReference type="GO" id="GO:0045687">
    <property type="term" value="P:positive regulation of glial cell differentiation"/>
    <property type="evidence" value="ECO:0007669"/>
    <property type="project" value="EnsemblMetazoa"/>
</dbReference>
<dbReference type="InterPro" id="IPR043182">
    <property type="entry name" value="PAIRED_DNA-bd_dom"/>
</dbReference>
<evidence type="ECO:0000256" key="11">
    <source>
        <dbReference type="RuleBase" id="RU000682"/>
    </source>
</evidence>
<evidence type="ECO:0000256" key="5">
    <source>
        <dbReference type="ARBA" id="ARBA00023015"/>
    </source>
</evidence>
<dbReference type="SUPFAM" id="SSF46689">
    <property type="entry name" value="Homeodomain-like"/>
    <property type="match status" value="2"/>
</dbReference>
<feature type="region of interest" description="Disordered" evidence="12">
    <location>
        <begin position="198"/>
        <end position="219"/>
    </location>
</feature>
<dbReference type="OrthoDB" id="6159439at2759"/>
<dbReference type="CDD" id="cd00086">
    <property type="entry name" value="homeodomain"/>
    <property type="match status" value="1"/>
</dbReference>
<dbReference type="GO" id="GO:0005634">
    <property type="term" value="C:nucleus"/>
    <property type="evidence" value="ECO:0007669"/>
    <property type="project" value="UniProtKB-SubCell"/>
</dbReference>
<evidence type="ECO:0000256" key="12">
    <source>
        <dbReference type="SAM" id="MobiDB-lite"/>
    </source>
</evidence>
<dbReference type="GO" id="GO:0045944">
    <property type="term" value="P:positive regulation of transcription by RNA polymerase II"/>
    <property type="evidence" value="ECO:0007669"/>
    <property type="project" value="EnsemblMetazoa"/>
</dbReference>
<dbReference type="GO" id="GO:0030155">
    <property type="term" value="P:regulation of cell adhesion"/>
    <property type="evidence" value="ECO:0007669"/>
    <property type="project" value="EnsemblMetazoa"/>
</dbReference>
<dbReference type="GO" id="GO:0090596">
    <property type="term" value="P:sensory organ morphogenesis"/>
    <property type="evidence" value="ECO:0007669"/>
    <property type="project" value="UniProtKB-ARBA"/>
</dbReference>
<evidence type="ECO:0000256" key="2">
    <source>
        <dbReference type="ARBA" id="ARBA00005733"/>
    </source>
</evidence>
<dbReference type="InterPro" id="IPR043565">
    <property type="entry name" value="PAX_fam"/>
</dbReference>
<dbReference type="eggNOG" id="KOG0849">
    <property type="taxonomic scope" value="Eukaryota"/>
</dbReference>
<evidence type="ECO:0000256" key="7">
    <source>
        <dbReference type="ARBA" id="ARBA00023155"/>
    </source>
</evidence>
<feature type="domain" description="Paired" evidence="14">
    <location>
        <begin position="17"/>
        <end position="143"/>
    </location>
</feature>